<feature type="coiled-coil region" evidence="3">
    <location>
        <begin position="217"/>
        <end position="244"/>
    </location>
</feature>
<dbReference type="Proteomes" id="UP000760480">
    <property type="component" value="Unassembled WGS sequence"/>
</dbReference>
<keyword evidence="2" id="KW-0472">Membrane</keyword>
<dbReference type="SUPFAM" id="SSF56954">
    <property type="entry name" value="Outer membrane efflux proteins (OEP)"/>
    <property type="match status" value="1"/>
</dbReference>
<dbReference type="Gene3D" id="1.20.1600.10">
    <property type="entry name" value="Outer membrane efflux proteins (OEP)"/>
    <property type="match status" value="1"/>
</dbReference>
<reference evidence="4 5" key="1">
    <citation type="submission" date="2019-03" db="EMBL/GenBank/DDBJ databases">
        <title>Metabolic reconstructions from genomes of highly enriched 'Candidatus Accumulibacter' and 'Candidatus Competibacter' bioreactor populations.</title>
        <authorList>
            <person name="Annavajhala M.K."/>
            <person name="Welles L."/>
            <person name="Abbas B."/>
            <person name="Sorokin D."/>
            <person name="Park H."/>
            <person name="Van Loosdrecht M."/>
            <person name="Chandran K."/>
        </authorList>
    </citation>
    <scope>NUCLEOTIDE SEQUENCE [LARGE SCALE GENOMIC DNA]</scope>
    <source>
        <strain evidence="4 5">SBR_G</strain>
    </source>
</reference>
<feature type="coiled-coil region" evidence="3">
    <location>
        <begin position="67"/>
        <end position="97"/>
    </location>
</feature>
<keyword evidence="5" id="KW-1185">Reference proteome</keyword>
<keyword evidence="2" id="KW-0564">Palmitate</keyword>
<name>A0ABX1TMU7_9GAMM</name>
<comment type="subcellular location">
    <subcellularLocation>
        <location evidence="2">Cell outer membrane</location>
        <topology evidence="2">Lipid-anchor</topology>
    </subcellularLocation>
</comment>
<evidence type="ECO:0000313" key="4">
    <source>
        <dbReference type="EMBL" id="NMQ19458.1"/>
    </source>
</evidence>
<sequence length="473" mass="50918">MLRYRTPVILGLVLLSGCAAVGPNYQRPEVSLPPDYSEASNEAVTTTAPVQRDWWRLFHDSTLDRLMEQALSENQDLQMAISRVAEAEALVREAQSAFYPSVNLEAGETRSRSAKTTTSSSSVQNTNLLMLSTAFELDVWGKLRRANEAALAQALATRYARDTVQLSIAGLVSNSYLALRTYDAQLAVTMATIESREGSLDIVRNRVDAGLTSPLDLHQAEGSLAAAKAQLATLRRQRALVEHQLGVLTGDPGLTIAPGDLSHLPVPPVPPPGLPSQLLEARPDIQQAEQELVAANAEIGVAKAAYYPTISLTGTLGTQSPELSNLFTSPANLWSLGWGLVTPVFEGGRISAQVDQVTAHRQQVVANYRKTVQTAFQEVNDALVSLRESANGEQAEAEQVAAAKKALDLAKIRYDAGYSSYLEVLDSERTVNEALLSYIATRQTRLTAAVDLFKALGGGWEGEFAQTATAASS</sequence>
<feature type="signal peptide" evidence="2">
    <location>
        <begin position="1"/>
        <end position="19"/>
    </location>
</feature>
<dbReference type="PANTHER" id="PTHR30203:SF30">
    <property type="entry name" value="OUTER MEMBRANE PROTEIN-RELATED"/>
    <property type="match status" value="1"/>
</dbReference>
<protein>
    <submittedName>
        <fullName evidence="4">Efflux transporter outer membrane subunit</fullName>
    </submittedName>
</protein>
<keyword evidence="2" id="KW-0812">Transmembrane</keyword>
<keyword evidence="2" id="KW-1134">Transmembrane beta strand</keyword>
<dbReference type="Pfam" id="PF02321">
    <property type="entry name" value="OEP"/>
    <property type="match status" value="2"/>
</dbReference>
<accession>A0ABX1TMU7</accession>
<keyword evidence="2" id="KW-0732">Signal</keyword>
<evidence type="ECO:0000256" key="2">
    <source>
        <dbReference type="RuleBase" id="RU362097"/>
    </source>
</evidence>
<proteinExistence type="inferred from homology"/>
<dbReference type="EMBL" id="SPMZ01000026">
    <property type="protein sequence ID" value="NMQ19458.1"/>
    <property type="molecule type" value="Genomic_DNA"/>
</dbReference>
<evidence type="ECO:0000256" key="1">
    <source>
        <dbReference type="ARBA" id="ARBA00007613"/>
    </source>
</evidence>
<dbReference type="NCBIfam" id="TIGR01845">
    <property type="entry name" value="outer_NodT"/>
    <property type="match status" value="1"/>
</dbReference>
<keyword evidence="3" id="KW-0175">Coiled coil</keyword>
<dbReference type="InterPro" id="IPR010131">
    <property type="entry name" value="MdtP/NodT-like"/>
</dbReference>
<dbReference type="PANTHER" id="PTHR30203">
    <property type="entry name" value="OUTER MEMBRANE CATION EFFLUX PROTEIN"/>
    <property type="match status" value="1"/>
</dbReference>
<evidence type="ECO:0000313" key="5">
    <source>
        <dbReference type="Proteomes" id="UP000760480"/>
    </source>
</evidence>
<comment type="caution">
    <text evidence="4">The sequence shown here is derived from an EMBL/GenBank/DDBJ whole genome shotgun (WGS) entry which is preliminary data.</text>
</comment>
<dbReference type="Gene3D" id="2.20.200.10">
    <property type="entry name" value="Outer membrane efflux proteins (OEP)"/>
    <property type="match status" value="1"/>
</dbReference>
<dbReference type="InterPro" id="IPR003423">
    <property type="entry name" value="OMP_efflux"/>
</dbReference>
<comment type="similarity">
    <text evidence="1 2">Belongs to the outer membrane factor (OMF) (TC 1.B.17) family.</text>
</comment>
<organism evidence="4 5">
    <name type="scientific">Candidatus Competibacter phosphatis</name>
    <dbReference type="NCBI Taxonomy" id="221280"/>
    <lineage>
        <taxon>Bacteria</taxon>
        <taxon>Pseudomonadati</taxon>
        <taxon>Pseudomonadota</taxon>
        <taxon>Gammaproteobacteria</taxon>
        <taxon>Candidatus Competibacteraceae</taxon>
        <taxon>Candidatus Competibacter</taxon>
    </lineage>
</organism>
<evidence type="ECO:0000256" key="3">
    <source>
        <dbReference type="SAM" id="Coils"/>
    </source>
</evidence>
<dbReference type="PROSITE" id="PS51257">
    <property type="entry name" value="PROKAR_LIPOPROTEIN"/>
    <property type="match status" value="1"/>
</dbReference>
<keyword evidence="2" id="KW-0449">Lipoprotein</keyword>
<gene>
    <name evidence="4" type="ORF">E4P82_09765</name>
</gene>
<feature type="chain" id="PRO_5044979702" evidence="2">
    <location>
        <begin position="20"/>
        <end position="473"/>
    </location>
</feature>